<comment type="caution">
    <text evidence="4">The sequence shown here is derived from an EMBL/GenBank/DDBJ whole genome shotgun (WGS) entry which is preliminary data.</text>
</comment>
<gene>
    <name evidence="4" type="ORF">ACFSUF_24605</name>
</gene>
<dbReference type="Pfam" id="PF03630">
    <property type="entry name" value="Fumble"/>
    <property type="match status" value="1"/>
</dbReference>
<dbReference type="PANTHER" id="PTHR12280:SF20">
    <property type="entry name" value="4'-PHOSPHOPANTETHEINE PHOSPHATASE"/>
    <property type="match status" value="1"/>
</dbReference>
<dbReference type="PANTHER" id="PTHR12280">
    <property type="entry name" value="PANTOTHENATE KINASE"/>
    <property type="match status" value="1"/>
</dbReference>
<evidence type="ECO:0000313" key="4">
    <source>
        <dbReference type="EMBL" id="MFD2615592.1"/>
    </source>
</evidence>
<dbReference type="InterPro" id="IPR004567">
    <property type="entry name" value="Type_II_PanK"/>
</dbReference>
<accession>A0ABW5PMH8</accession>
<name>A0ABW5PMH8_9BACL</name>
<keyword evidence="2" id="KW-0067">ATP-binding</keyword>
<dbReference type="EMBL" id="JBHUME010000020">
    <property type="protein sequence ID" value="MFD2615592.1"/>
    <property type="molecule type" value="Genomic_DNA"/>
</dbReference>
<organism evidence="4 5">
    <name type="scientific">Paenibacillus gansuensis</name>
    <dbReference type="NCBI Taxonomy" id="306542"/>
    <lineage>
        <taxon>Bacteria</taxon>
        <taxon>Bacillati</taxon>
        <taxon>Bacillota</taxon>
        <taxon>Bacilli</taxon>
        <taxon>Bacillales</taxon>
        <taxon>Paenibacillaceae</taxon>
        <taxon>Paenibacillus</taxon>
    </lineage>
</organism>
<dbReference type="InterPro" id="IPR043129">
    <property type="entry name" value="ATPase_NBD"/>
</dbReference>
<dbReference type="Gene3D" id="3.30.420.40">
    <property type="match status" value="1"/>
</dbReference>
<keyword evidence="5" id="KW-1185">Reference proteome</keyword>
<evidence type="ECO:0000256" key="1">
    <source>
        <dbReference type="ARBA" id="ARBA00022741"/>
    </source>
</evidence>
<dbReference type="SUPFAM" id="SSF53067">
    <property type="entry name" value="Actin-like ATPase domain"/>
    <property type="match status" value="1"/>
</dbReference>
<sequence>MYYRWKSSFIELIYESKAAEIVEFEATCNGVRYLLAKYGVSEEAYIISNVGTGNSIHHIDNNQHQRIGGTGVGGGTLMGLSQLLTGLTEYEAIVSLATKGLRDRIDLKVSHIYEGAEPPIPRDLTASNFGNILSLISTDQLTKEELLASVFGLVGETVATVSVLASGQCRWFALNSIPDLPEQLL</sequence>
<keyword evidence="3" id="KW-0173">Coenzyme A biosynthesis</keyword>
<dbReference type="RefSeq" id="WP_377607638.1">
    <property type="nucleotide sequence ID" value="NZ_JBHUME010000020.1"/>
</dbReference>
<dbReference type="Proteomes" id="UP001597541">
    <property type="component" value="Unassembled WGS sequence"/>
</dbReference>
<evidence type="ECO:0000313" key="5">
    <source>
        <dbReference type="Proteomes" id="UP001597541"/>
    </source>
</evidence>
<evidence type="ECO:0000256" key="3">
    <source>
        <dbReference type="ARBA" id="ARBA00022993"/>
    </source>
</evidence>
<proteinExistence type="predicted"/>
<evidence type="ECO:0000256" key="2">
    <source>
        <dbReference type="ARBA" id="ARBA00022840"/>
    </source>
</evidence>
<reference evidence="5" key="1">
    <citation type="journal article" date="2019" name="Int. J. Syst. Evol. Microbiol.">
        <title>The Global Catalogue of Microorganisms (GCM) 10K type strain sequencing project: providing services to taxonomists for standard genome sequencing and annotation.</title>
        <authorList>
            <consortium name="The Broad Institute Genomics Platform"/>
            <consortium name="The Broad Institute Genome Sequencing Center for Infectious Disease"/>
            <person name="Wu L."/>
            <person name="Ma J."/>
        </authorList>
    </citation>
    <scope>NUCLEOTIDE SEQUENCE [LARGE SCALE GENOMIC DNA]</scope>
    <source>
        <strain evidence="5">KCTC 3950</strain>
    </source>
</reference>
<keyword evidence="1" id="KW-0547">Nucleotide-binding</keyword>
<protein>
    <submittedName>
        <fullName evidence="4">Uncharacterized protein</fullName>
    </submittedName>
</protein>